<accession>A0A4D6MXS2</accession>
<gene>
    <name evidence="1" type="ORF">DEO72_LG9g1244</name>
</gene>
<proteinExistence type="predicted"/>
<evidence type="ECO:0000313" key="2">
    <source>
        <dbReference type="Proteomes" id="UP000501690"/>
    </source>
</evidence>
<sequence length="63" mass="6874">MSLRVGSLPMLTSPCFTHLFHTAQDVQQNARDLRVCESKNAQANAGDEVKVNDIVSVSKDGSR</sequence>
<protein>
    <submittedName>
        <fullName evidence="1">Uncharacterized protein</fullName>
    </submittedName>
</protein>
<evidence type="ECO:0000313" key="1">
    <source>
        <dbReference type="EMBL" id="QCE06233.1"/>
    </source>
</evidence>
<dbReference type="Proteomes" id="UP000501690">
    <property type="component" value="Linkage Group LG9"/>
</dbReference>
<dbReference type="EMBL" id="CP039353">
    <property type="protein sequence ID" value="QCE06233.1"/>
    <property type="molecule type" value="Genomic_DNA"/>
</dbReference>
<dbReference type="AlphaFoldDB" id="A0A4D6MXS2"/>
<reference evidence="1 2" key="1">
    <citation type="submission" date="2019-04" db="EMBL/GenBank/DDBJ databases">
        <title>An improved genome assembly and genetic linkage map for asparagus bean, Vigna unguiculata ssp. sesquipedialis.</title>
        <authorList>
            <person name="Xia Q."/>
            <person name="Zhang R."/>
            <person name="Dong Y."/>
        </authorList>
    </citation>
    <scope>NUCLEOTIDE SEQUENCE [LARGE SCALE GENOMIC DNA]</scope>
    <source>
        <tissue evidence="1">Leaf</tissue>
    </source>
</reference>
<keyword evidence="2" id="KW-1185">Reference proteome</keyword>
<organism evidence="1 2">
    <name type="scientific">Vigna unguiculata</name>
    <name type="common">Cowpea</name>
    <dbReference type="NCBI Taxonomy" id="3917"/>
    <lineage>
        <taxon>Eukaryota</taxon>
        <taxon>Viridiplantae</taxon>
        <taxon>Streptophyta</taxon>
        <taxon>Embryophyta</taxon>
        <taxon>Tracheophyta</taxon>
        <taxon>Spermatophyta</taxon>
        <taxon>Magnoliopsida</taxon>
        <taxon>eudicotyledons</taxon>
        <taxon>Gunneridae</taxon>
        <taxon>Pentapetalae</taxon>
        <taxon>rosids</taxon>
        <taxon>fabids</taxon>
        <taxon>Fabales</taxon>
        <taxon>Fabaceae</taxon>
        <taxon>Papilionoideae</taxon>
        <taxon>50 kb inversion clade</taxon>
        <taxon>NPAAA clade</taxon>
        <taxon>indigoferoid/millettioid clade</taxon>
        <taxon>Phaseoleae</taxon>
        <taxon>Vigna</taxon>
    </lineage>
</organism>
<name>A0A4D6MXS2_VIGUN</name>